<proteinExistence type="predicted"/>
<evidence type="ECO:0000256" key="1">
    <source>
        <dbReference type="SAM" id="MobiDB-lite"/>
    </source>
</evidence>
<feature type="region of interest" description="Disordered" evidence="1">
    <location>
        <begin position="1"/>
        <end position="37"/>
    </location>
</feature>
<feature type="compositionally biased region" description="Basic and acidic residues" evidence="1">
    <location>
        <begin position="1"/>
        <end position="11"/>
    </location>
</feature>
<name>X8BKU5_MYCXE</name>
<gene>
    <name evidence="2" type="ORF">I553_3048</name>
</gene>
<organism evidence="2">
    <name type="scientific">Mycobacterium xenopi 4042</name>
    <dbReference type="NCBI Taxonomy" id="1299334"/>
    <lineage>
        <taxon>Bacteria</taxon>
        <taxon>Bacillati</taxon>
        <taxon>Actinomycetota</taxon>
        <taxon>Actinomycetes</taxon>
        <taxon>Mycobacteriales</taxon>
        <taxon>Mycobacteriaceae</taxon>
        <taxon>Mycobacterium</taxon>
    </lineage>
</organism>
<dbReference type="PATRIC" id="fig|1299334.3.peg.3844"/>
<comment type="caution">
    <text evidence="2">The sequence shown here is derived from an EMBL/GenBank/DDBJ whole genome shotgun (WGS) entry which is preliminary data.</text>
</comment>
<feature type="compositionally biased region" description="Basic and acidic residues" evidence="1">
    <location>
        <begin position="21"/>
        <end position="37"/>
    </location>
</feature>
<dbReference type="AlphaFoldDB" id="X8BKU5"/>
<dbReference type="EMBL" id="JAOB01000039">
    <property type="protein sequence ID" value="EUA44101.1"/>
    <property type="molecule type" value="Genomic_DNA"/>
</dbReference>
<evidence type="ECO:0000313" key="2">
    <source>
        <dbReference type="EMBL" id="EUA44101.1"/>
    </source>
</evidence>
<sequence length="37" mass="4329">MVIAREDRPGDNRLGAMSRQRRPEPTRERLAERLPPT</sequence>
<accession>X8BKU5</accession>
<reference evidence="2" key="1">
    <citation type="submission" date="2014-01" db="EMBL/GenBank/DDBJ databases">
        <authorList>
            <person name="Brown-Elliot B."/>
            <person name="Wallace R."/>
            <person name="Lenaerts A."/>
            <person name="Ordway D."/>
            <person name="DeGroote M.A."/>
            <person name="Parker T."/>
            <person name="Sizemore C."/>
            <person name="Tallon L.J."/>
            <person name="Sadzewicz L.K."/>
            <person name="Sengamalay N."/>
            <person name="Fraser C.M."/>
            <person name="Hine E."/>
            <person name="Shefchek K.A."/>
            <person name="Das S.P."/>
            <person name="Tettelin H."/>
        </authorList>
    </citation>
    <scope>NUCLEOTIDE SEQUENCE [LARGE SCALE GENOMIC DNA]</scope>
    <source>
        <strain evidence="2">4042</strain>
    </source>
</reference>
<protein>
    <submittedName>
        <fullName evidence="2">Uncharacterized protein</fullName>
    </submittedName>
</protein>